<sequence length="57" mass="6676">MLLGQAKVVRYYPYYQRVLEAAKTIMLDLKYVNNAEDRAIFLTDIEKLKKVTYTAVC</sequence>
<dbReference type="PANTHER" id="PTHR44749">
    <property type="entry name" value="SUPPRESSOR OF RPS4-RLD 1"/>
    <property type="match status" value="1"/>
</dbReference>
<reference evidence="1" key="2">
    <citation type="journal article" date="2015" name="Data Brief">
        <title>Shoot transcriptome of the giant reed, Arundo donax.</title>
        <authorList>
            <person name="Barrero R.A."/>
            <person name="Guerrero F.D."/>
            <person name="Moolhuijzen P."/>
            <person name="Goolsby J.A."/>
            <person name="Tidwell J."/>
            <person name="Bellgard S.E."/>
            <person name="Bellgard M.I."/>
        </authorList>
    </citation>
    <scope>NUCLEOTIDE SEQUENCE</scope>
    <source>
        <tissue evidence="1">Shoot tissue taken approximately 20 cm above the soil surface</tissue>
    </source>
</reference>
<evidence type="ECO:0000313" key="1">
    <source>
        <dbReference type="EMBL" id="JAD96451.1"/>
    </source>
</evidence>
<name>A0A0A9E8R2_ARUDO</name>
<dbReference type="GO" id="GO:0045892">
    <property type="term" value="P:negative regulation of DNA-templated transcription"/>
    <property type="evidence" value="ECO:0007669"/>
    <property type="project" value="InterPro"/>
</dbReference>
<dbReference type="PANTHER" id="PTHR44749:SF1">
    <property type="entry name" value="TETRATRICOPEPTIDE-LIKE HELICAL DOMAIN-CONTAINING PROTEIN"/>
    <property type="match status" value="1"/>
</dbReference>
<accession>A0A0A9E8R2</accession>
<dbReference type="EMBL" id="GBRH01201444">
    <property type="protein sequence ID" value="JAD96451.1"/>
    <property type="molecule type" value="Transcribed_RNA"/>
</dbReference>
<reference evidence="1" key="1">
    <citation type="submission" date="2014-09" db="EMBL/GenBank/DDBJ databases">
        <authorList>
            <person name="Magalhaes I.L.F."/>
            <person name="Oliveira U."/>
            <person name="Santos F.R."/>
            <person name="Vidigal T.H.D.A."/>
            <person name="Brescovit A.D."/>
            <person name="Santos A.J."/>
        </authorList>
    </citation>
    <scope>NUCLEOTIDE SEQUENCE</scope>
    <source>
        <tissue evidence="1">Shoot tissue taken approximately 20 cm above the soil surface</tissue>
    </source>
</reference>
<dbReference type="InterPro" id="IPR044650">
    <property type="entry name" value="SRFR1-like"/>
</dbReference>
<proteinExistence type="predicted"/>
<organism evidence="1">
    <name type="scientific">Arundo donax</name>
    <name type="common">Giant reed</name>
    <name type="synonym">Donax arundinaceus</name>
    <dbReference type="NCBI Taxonomy" id="35708"/>
    <lineage>
        <taxon>Eukaryota</taxon>
        <taxon>Viridiplantae</taxon>
        <taxon>Streptophyta</taxon>
        <taxon>Embryophyta</taxon>
        <taxon>Tracheophyta</taxon>
        <taxon>Spermatophyta</taxon>
        <taxon>Magnoliopsida</taxon>
        <taxon>Liliopsida</taxon>
        <taxon>Poales</taxon>
        <taxon>Poaceae</taxon>
        <taxon>PACMAD clade</taxon>
        <taxon>Arundinoideae</taxon>
        <taxon>Arundineae</taxon>
        <taxon>Arundo</taxon>
    </lineage>
</organism>
<protein>
    <submittedName>
        <fullName evidence="1">Uncharacterized protein</fullName>
    </submittedName>
</protein>
<dbReference type="AlphaFoldDB" id="A0A0A9E8R2"/>